<keyword evidence="1" id="KW-0812">Transmembrane</keyword>
<evidence type="ECO:0000313" key="2">
    <source>
        <dbReference type="EMBL" id="MBA4653427.1"/>
    </source>
</evidence>
<keyword evidence="1" id="KW-0472">Membrane</keyword>
<keyword evidence="1" id="KW-1133">Transmembrane helix</keyword>
<organism evidence="2">
    <name type="scientific">Opuntia streptacantha</name>
    <name type="common">Prickly pear cactus</name>
    <name type="synonym">Opuntia cardona</name>
    <dbReference type="NCBI Taxonomy" id="393608"/>
    <lineage>
        <taxon>Eukaryota</taxon>
        <taxon>Viridiplantae</taxon>
        <taxon>Streptophyta</taxon>
        <taxon>Embryophyta</taxon>
        <taxon>Tracheophyta</taxon>
        <taxon>Spermatophyta</taxon>
        <taxon>Magnoliopsida</taxon>
        <taxon>eudicotyledons</taxon>
        <taxon>Gunneridae</taxon>
        <taxon>Pentapetalae</taxon>
        <taxon>Caryophyllales</taxon>
        <taxon>Cactineae</taxon>
        <taxon>Cactaceae</taxon>
        <taxon>Opuntioideae</taxon>
        <taxon>Opuntia</taxon>
    </lineage>
</organism>
<reference evidence="2" key="2">
    <citation type="submission" date="2020-07" db="EMBL/GenBank/DDBJ databases">
        <authorList>
            <person name="Vera ALvarez R."/>
            <person name="Arias-Moreno D.M."/>
            <person name="Jimenez-Jacinto V."/>
            <person name="Jimenez-Bremont J.F."/>
            <person name="Swaminathan K."/>
            <person name="Moose S.P."/>
            <person name="Guerrero-Gonzalez M.L."/>
            <person name="Marino-Ramirez L."/>
            <person name="Landsman D."/>
            <person name="Rodriguez-Kessler M."/>
            <person name="Delgado-Sanchez P."/>
        </authorList>
    </citation>
    <scope>NUCLEOTIDE SEQUENCE</scope>
    <source>
        <tissue evidence="2">Cladode</tissue>
    </source>
</reference>
<feature type="transmembrane region" description="Helical" evidence="1">
    <location>
        <begin position="33"/>
        <end position="53"/>
    </location>
</feature>
<name>A0A7C9DYM4_OPUST</name>
<reference evidence="2" key="1">
    <citation type="journal article" date="2013" name="J. Plant Res.">
        <title>Effect of fungi and light on seed germination of three Opuntia species from semiarid lands of central Mexico.</title>
        <authorList>
            <person name="Delgado-Sanchez P."/>
            <person name="Jimenez-Bremont J.F."/>
            <person name="Guerrero-Gonzalez Mde L."/>
            <person name="Flores J."/>
        </authorList>
    </citation>
    <scope>NUCLEOTIDE SEQUENCE</scope>
    <source>
        <tissue evidence="2">Cladode</tissue>
    </source>
</reference>
<protein>
    <submittedName>
        <fullName evidence="2">Uncharacterized protein</fullName>
    </submittedName>
</protein>
<dbReference type="EMBL" id="GISG01179035">
    <property type="protein sequence ID" value="MBA4653427.1"/>
    <property type="molecule type" value="Transcribed_RNA"/>
</dbReference>
<dbReference type="AlphaFoldDB" id="A0A7C9DYM4"/>
<accession>A0A7C9DYM4</accession>
<sequence length="102" mass="11873">MSFQTKTAFNTLGLPESYPTLFKSACCSLSLSFFPSVVFFFFFFFFFFFLPFLDGCRKKGLMIINSFFSNYCSYISHKLLITNKIVITADIIYFFLAIAGFW</sequence>
<feature type="transmembrane region" description="Helical" evidence="1">
    <location>
        <begin position="85"/>
        <end position="101"/>
    </location>
</feature>
<proteinExistence type="predicted"/>
<evidence type="ECO:0000256" key="1">
    <source>
        <dbReference type="SAM" id="Phobius"/>
    </source>
</evidence>